<dbReference type="Gene3D" id="1.10.10.60">
    <property type="entry name" value="Homeodomain-like"/>
    <property type="match status" value="1"/>
</dbReference>
<name>M5EM42_9HYPH</name>
<organism evidence="2 3">
    <name type="scientific">Mesorhizobium metallidurans STM 2683</name>
    <dbReference type="NCBI Taxonomy" id="1297569"/>
    <lineage>
        <taxon>Bacteria</taxon>
        <taxon>Pseudomonadati</taxon>
        <taxon>Pseudomonadota</taxon>
        <taxon>Alphaproteobacteria</taxon>
        <taxon>Hyphomicrobiales</taxon>
        <taxon>Phyllobacteriaceae</taxon>
        <taxon>Mesorhizobium</taxon>
    </lineage>
</organism>
<gene>
    <name evidence="2" type="ORF">MESS2_1540032</name>
</gene>
<dbReference type="EMBL" id="CAUM01000062">
    <property type="protein sequence ID" value="CCV05347.1"/>
    <property type="molecule type" value="Genomic_DNA"/>
</dbReference>
<proteinExistence type="predicted"/>
<protein>
    <submittedName>
        <fullName evidence="2">RNA polymerase sigma-54 factor</fullName>
    </submittedName>
</protein>
<dbReference type="Proteomes" id="UP000012062">
    <property type="component" value="Unassembled WGS sequence"/>
</dbReference>
<reference evidence="2 3" key="1">
    <citation type="submission" date="2013-02" db="EMBL/GenBank/DDBJ databases">
        <authorList>
            <person name="Genoscope - CEA"/>
        </authorList>
    </citation>
    <scope>NUCLEOTIDE SEQUENCE [LARGE SCALE GENOMIC DNA]</scope>
    <source>
        <strain evidence="2 3">STM 2683</strain>
    </source>
</reference>
<sequence length="178" mass="19980">MPKNQTEKDFLAECLQNANWLTRSLDQRAKTILKVASEIVRQQDAFLVHGVRHLKPLNLRTVADAIGMHESTVSRVTANKYMLTPRGVFELRYFFTASIASSGGGDAHSSEAVRDRIKQLIDEEKPVDVLSDDAIVDMLRESGVDIARRTVAKYREGMNIPSSVQRRREKRALASAGR</sequence>
<comment type="caution">
    <text evidence="2">The sequence shown here is derived from an EMBL/GenBank/DDBJ whole genome shotgun (WGS) entry which is preliminary data.</text>
</comment>
<dbReference type="PROSITE" id="PS00718">
    <property type="entry name" value="SIGMA54_2"/>
    <property type="match status" value="1"/>
</dbReference>
<dbReference type="STRING" id="1297569.MESS2_1540032"/>
<dbReference type="Pfam" id="PF04552">
    <property type="entry name" value="Sigma54_DBD"/>
    <property type="match status" value="1"/>
</dbReference>
<evidence type="ECO:0000313" key="3">
    <source>
        <dbReference type="Proteomes" id="UP000012062"/>
    </source>
</evidence>
<accession>M5EM42</accession>
<dbReference type="InterPro" id="IPR007634">
    <property type="entry name" value="RNA_pol_sigma_54_DNA-bd"/>
</dbReference>
<dbReference type="PROSITE" id="PS00717">
    <property type="entry name" value="SIGMA54_1"/>
    <property type="match status" value="1"/>
</dbReference>
<dbReference type="InterPro" id="IPR000394">
    <property type="entry name" value="RNA_pol_sigma_54"/>
</dbReference>
<evidence type="ECO:0000313" key="2">
    <source>
        <dbReference type="EMBL" id="CCV05347.1"/>
    </source>
</evidence>
<dbReference type="PRINTS" id="PR00045">
    <property type="entry name" value="SIGMA54FCT"/>
</dbReference>
<dbReference type="AlphaFoldDB" id="M5EM42"/>
<dbReference type="eggNOG" id="COG1508">
    <property type="taxonomic scope" value="Bacteria"/>
</dbReference>
<feature type="domain" description="RNA polymerase sigma factor 54 DNA-binding" evidence="1">
    <location>
        <begin position="9"/>
        <end position="168"/>
    </location>
</feature>
<evidence type="ECO:0000259" key="1">
    <source>
        <dbReference type="Pfam" id="PF04552"/>
    </source>
</evidence>
<dbReference type="GO" id="GO:0001216">
    <property type="term" value="F:DNA-binding transcription activator activity"/>
    <property type="evidence" value="ECO:0007669"/>
    <property type="project" value="InterPro"/>
</dbReference>
<keyword evidence="3" id="KW-1185">Reference proteome</keyword>
<dbReference type="PROSITE" id="PS50044">
    <property type="entry name" value="SIGMA54_3"/>
    <property type="match status" value="1"/>
</dbReference>
<dbReference type="GO" id="GO:0016987">
    <property type="term" value="F:sigma factor activity"/>
    <property type="evidence" value="ECO:0007669"/>
    <property type="project" value="InterPro"/>
</dbReference>
<dbReference type="PANTHER" id="PTHR32248:SF4">
    <property type="entry name" value="RNA POLYMERASE SIGMA-54 FACTOR"/>
    <property type="match status" value="1"/>
</dbReference>
<dbReference type="PANTHER" id="PTHR32248">
    <property type="entry name" value="RNA POLYMERASE SIGMA-54 FACTOR"/>
    <property type="match status" value="1"/>
</dbReference>